<dbReference type="Proteomes" id="UP001165427">
    <property type="component" value="Unassembled WGS sequence"/>
</dbReference>
<dbReference type="SUPFAM" id="SSF52218">
    <property type="entry name" value="Flavoproteins"/>
    <property type="match status" value="1"/>
</dbReference>
<evidence type="ECO:0000256" key="1">
    <source>
        <dbReference type="SAM" id="Phobius"/>
    </source>
</evidence>
<dbReference type="RefSeq" id="WP_246904028.1">
    <property type="nucleotide sequence ID" value="NZ_JALJRB010000005.1"/>
</dbReference>
<organism evidence="2 3">
    <name type="scientific">Desulfatitalea alkaliphila</name>
    <dbReference type="NCBI Taxonomy" id="2929485"/>
    <lineage>
        <taxon>Bacteria</taxon>
        <taxon>Pseudomonadati</taxon>
        <taxon>Thermodesulfobacteriota</taxon>
        <taxon>Desulfobacteria</taxon>
        <taxon>Desulfobacterales</taxon>
        <taxon>Desulfosarcinaceae</taxon>
        <taxon>Desulfatitalea</taxon>
    </lineage>
</organism>
<name>A0AA41R309_9BACT</name>
<protein>
    <submittedName>
        <fullName evidence="2">Dialkylresorcinol condensing enzyme</fullName>
    </submittedName>
</protein>
<evidence type="ECO:0000313" key="3">
    <source>
        <dbReference type="Proteomes" id="UP001165427"/>
    </source>
</evidence>
<comment type="caution">
    <text evidence="2">The sequence shown here is derived from an EMBL/GenBank/DDBJ whole genome shotgun (WGS) entry which is preliminary data.</text>
</comment>
<keyword evidence="1" id="KW-0472">Membrane</keyword>
<sequence>MKRILVVSYSQTGQLTRILDNLLAPLEAAGDVAVVREALQPQPAYPFPWTALAFTDVFPESVQQWPCRLAPPTFDPAADFDAVILAYTVWYLSPSLPVTAFLQSPEAARVMRGRPVITLIGCRNMWLLAQEKVKAAIVQNGGRPAGNIVRMDRAANLSGVVSIAYWMLTGRKERFLGIFPRPGVSEADIAATARFGRPLQAALASGDWSGLQPRLNRLGAAPVVPAYILFELRIAKIFQVWARFIRRKGGPGDPARNGRLRLFRAYLLTAVFLLAPVATVATAVLQRLKKEKLLKMVTHFAENRTGPLEG</sequence>
<feature type="transmembrane region" description="Helical" evidence="1">
    <location>
        <begin position="265"/>
        <end position="285"/>
    </location>
</feature>
<dbReference type="EMBL" id="JALJRB010000005">
    <property type="protein sequence ID" value="MCJ8500185.1"/>
    <property type="molecule type" value="Genomic_DNA"/>
</dbReference>
<reference evidence="2" key="1">
    <citation type="submission" date="2022-04" db="EMBL/GenBank/DDBJ databases">
        <title>Desulfatitalea alkaliphila sp. nov., a novel anaerobic sulfate-reducing bacterium isolated from terrestrial mud volcano, Taman Peninsula, Russia.</title>
        <authorList>
            <person name="Khomyakova M.A."/>
            <person name="Merkel A.Y."/>
            <person name="Slobodkin A.I."/>
        </authorList>
    </citation>
    <scope>NUCLEOTIDE SEQUENCE</scope>
    <source>
        <strain evidence="2">M08but</strain>
    </source>
</reference>
<dbReference type="InterPro" id="IPR029039">
    <property type="entry name" value="Flavoprotein-like_sf"/>
</dbReference>
<dbReference type="Gene3D" id="3.40.50.360">
    <property type="match status" value="1"/>
</dbReference>
<keyword evidence="1" id="KW-1133">Transmembrane helix</keyword>
<gene>
    <name evidence="2" type="ORF">MRX98_06325</name>
</gene>
<evidence type="ECO:0000313" key="2">
    <source>
        <dbReference type="EMBL" id="MCJ8500185.1"/>
    </source>
</evidence>
<dbReference type="AlphaFoldDB" id="A0AA41R309"/>
<keyword evidence="1" id="KW-0812">Transmembrane</keyword>
<keyword evidence="3" id="KW-1185">Reference proteome</keyword>
<accession>A0AA41R309</accession>
<proteinExistence type="predicted"/>